<name>A0A8J4WZ22_CLAMG</name>
<dbReference type="SUPFAM" id="SSF52047">
    <property type="entry name" value="RNI-like"/>
    <property type="match status" value="1"/>
</dbReference>
<organism evidence="2 3">
    <name type="scientific">Clarias magur</name>
    <name type="common">Asian catfish</name>
    <name type="synonym">Macropteronotus magur</name>
    <dbReference type="NCBI Taxonomy" id="1594786"/>
    <lineage>
        <taxon>Eukaryota</taxon>
        <taxon>Metazoa</taxon>
        <taxon>Chordata</taxon>
        <taxon>Craniata</taxon>
        <taxon>Vertebrata</taxon>
        <taxon>Euteleostomi</taxon>
        <taxon>Actinopterygii</taxon>
        <taxon>Neopterygii</taxon>
        <taxon>Teleostei</taxon>
        <taxon>Ostariophysi</taxon>
        <taxon>Siluriformes</taxon>
        <taxon>Clariidae</taxon>
        <taxon>Clarias</taxon>
    </lineage>
</organism>
<dbReference type="Gene3D" id="1.20.58.1200">
    <property type="entry name" value="RNA silencing suppressor P21, N-terminal domain"/>
    <property type="match status" value="1"/>
</dbReference>
<proteinExistence type="predicted"/>
<feature type="coiled-coil region" evidence="1">
    <location>
        <begin position="16"/>
        <end position="50"/>
    </location>
</feature>
<accession>A0A8J4WZ22</accession>
<evidence type="ECO:0000313" key="3">
    <source>
        <dbReference type="Proteomes" id="UP000727407"/>
    </source>
</evidence>
<dbReference type="InterPro" id="IPR032675">
    <property type="entry name" value="LRR_dom_sf"/>
</dbReference>
<feature type="non-terminal residue" evidence="2">
    <location>
        <position position="1"/>
    </location>
</feature>
<keyword evidence="1" id="KW-0175">Coiled coil</keyword>
<dbReference type="Gene3D" id="3.80.10.10">
    <property type="entry name" value="Ribonuclease Inhibitor"/>
    <property type="match status" value="1"/>
</dbReference>
<dbReference type="EMBL" id="QNUK01000236">
    <property type="protein sequence ID" value="KAF5897407.1"/>
    <property type="molecule type" value="Genomic_DNA"/>
</dbReference>
<comment type="caution">
    <text evidence="2">The sequence shown here is derived from an EMBL/GenBank/DDBJ whole genome shotgun (WGS) entry which is preliminary data.</text>
</comment>
<evidence type="ECO:0000313" key="2">
    <source>
        <dbReference type="EMBL" id="KAF5897407.1"/>
    </source>
</evidence>
<sequence>PLDFMEIKHFGFIEQVTFANDLINNLVNQVKQLQNQVTSMEVKLERRKTEDEPPRKCLRTQLEEVWSIDLSRRKASVFLEVLRLQTTKKAVKLRDYPDEESEVRSFLQCLSYTSQLKLCSDVLVRMTQAKALMFRPPVILDELFLTDSGAQQPDRTTSIILSSLHFLLRHWNVQCLNLTESKIVARSLVDLLYHQGSLTIRVDRRFLLRLLHCCDVRELHQDAAVLLSALHHKLDFSSYDALDLTADTTSLYLSSQDCRVVFTAIHRAHTPVQVTLQDCEIEDRGVELLFPVLHTVSLRCSKALLLHLLDLVDVGTETERVRRAVALSRALSGEMDLSETRLNLQTFKSLALVLEYSEGLSELDLSHCQLTDQHVELLLPHLHKPRVIDLSHNLITDASARSLYHIVSVNSHIQTV</sequence>
<protein>
    <submittedName>
        <fullName evidence="2">Nucleotide-binding oligomerization domain-containing protein 2</fullName>
    </submittedName>
</protein>
<dbReference type="InterPro" id="IPR001611">
    <property type="entry name" value="Leu-rich_rpt"/>
</dbReference>
<gene>
    <name evidence="2" type="ORF">DAT39_012886</name>
</gene>
<keyword evidence="3" id="KW-1185">Reference proteome</keyword>
<dbReference type="Pfam" id="PF13516">
    <property type="entry name" value="LRR_6"/>
    <property type="match status" value="1"/>
</dbReference>
<dbReference type="OrthoDB" id="6105938at2759"/>
<dbReference type="Proteomes" id="UP000727407">
    <property type="component" value="Unassembled WGS sequence"/>
</dbReference>
<dbReference type="AlphaFoldDB" id="A0A8J4WZ22"/>
<reference evidence="2" key="1">
    <citation type="submission" date="2020-07" db="EMBL/GenBank/DDBJ databases">
        <title>Clarias magur genome sequencing, assembly and annotation.</title>
        <authorList>
            <person name="Kushwaha B."/>
            <person name="Kumar R."/>
            <person name="Das P."/>
            <person name="Joshi C.G."/>
            <person name="Kumar D."/>
            <person name="Nagpure N.S."/>
            <person name="Pandey M."/>
            <person name="Agarwal S."/>
            <person name="Srivastava S."/>
            <person name="Singh M."/>
            <person name="Sahoo L."/>
            <person name="Jayasankar P."/>
            <person name="Meher P.K."/>
            <person name="Koringa P.G."/>
            <person name="Iquebal M.A."/>
            <person name="Das S.P."/>
            <person name="Bit A."/>
            <person name="Patnaik S."/>
            <person name="Patel N."/>
            <person name="Shah T.M."/>
            <person name="Hinsu A."/>
            <person name="Jena J.K."/>
        </authorList>
    </citation>
    <scope>NUCLEOTIDE SEQUENCE</scope>
    <source>
        <strain evidence="2">CIFAMagur01</strain>
        <tissue evidence="2">Testis</tissue>
    </source>
</reference>
<feature type="non-terminal residue" evidence="2">
    <location>
        <position position="416"/>
    </location>
</feature>
<evidence type="ECO:0000256" key="1">
    <source>
        <dbReference type="SAM" id="Coils"/>
    </source>
</evidence>